<dbReference type="GO" id="GO:0005524">
    <property type="term" value="F:ATP binding"/>
    <property type="evidence" value="ECO:0007669"/>
    <property type="project" value="UniProtKB-KW"/>
</dbReference>
<evidence type="ECO:0000313" key="15">
    <source>
        <dbReference type="Proteomes" id="UP001213681"/>
    </source>
</evidence>
<keyword evidence="15" id="KW-1185">Reference proteome</keyword>
<comment type="similarity">
    <text evidence="1 10">Belongs to the class-I aminoacyl-tRNA synthetase family.</text>
</comment>
<evidence type="ECO:0000256" key="6">
    <source>
        <dbReference type="ARBA" id="ARBA00022917"/>
    </source>
</evidence>
<dbReference type="InterPro" id="IPR009008">
    <property type="entry name" value="Val/Leu/Ile-tRNA-synth_edit"/>
</dbReference>
<evidence type="ECO:0000256" key="8">
    <source>
        <dbReference type="ARBA" id="ARBA00030520"/>
    </source>
</evidence>
<dbReference type="GO" id="GO:0005739">
    <property type="term" value="C:mitochondrion"/>
    <property type="evidence" value="ECO:0007669"/>
    <property type="project" value="TreeGrafter"/>
</dbReference>
<evidence type="ECO:0000259" key="12">
    <source>
        <dbReference type="Pfam" id="PF08264"/>
    </source>
</evidence>
<dbReference type="PROSITE" id="PS00178">
    <property type="entry name" value="AA_TRNA_LIGASE_I"/>
    <property type="match status" value="1"/>
</dbReference>
<evidence type="ECO:0000256" key="10">
    <source>
        <dbReference type="RuleBase" id="RU363035"/>
    </source>
</evidence>
<dbReference type="SUPFAM" id="SSF52374">
    <property type="entry name" value="Nucleotidylyl transferase"/>
    <property type="match status" value="1"/>
</dbReference>
<evidence type="ECO:0000256" key="3">
    <source>
        <dbReference type="ARBA" id="ARBA00022598"/>
    </source>
</evidence>
<dbReference type="PRINTS" id="PR00985">
    <property type="entry name" value="TRNASYNTHLEU"/>
</dbReference>
<dbReference type="InterPro" id="IPR002300">
    <property type="entry name" value="aa-tRNA-synth_Ia"/>
</dbReference>
<reference evidence="14" key="2">
    <citation type="journal article" date="2023" name="IMA Fungus">
        <title>Comparative genomic study of the Penicillium genus elucidates a diverse pangenome and 15 lateral gene transfer events.</title>
        <authorList>
            <person name="Petersen C."/>
            <person name="Sorensen T."/>
            <person name="Nielsen M.R."/>
            <person name="Sondergaard T.E."/>
            <person name="Sorensen J.L."/>
            <person name="Fitzpatrick D.A."/>
            <person name="Frisvad J.C."/>
            <person name="Nielsen K.L."/>
        </authorList>
    </citation>
    <scope>NUCLEOTIDE SEQUENCE</scope>
    <source>
        <strain evidence="14">IBT 16125</strain>
    </source>
</reference>
<dbReference type="FunFam" id="3.40.50.620:FF:000060">
    <property type="entry name" value="Leucine--tRNA ligase"/>
    <property type="match status" value="1"/>
</dbReference>
<dbReference type="GO" id="GO:0002161">
    <property type="term" value="F:aminoacyl-tRNA deacylase activity"/>
    <property type="evidence" value="ECO:0007669"/>
    <property type="project" value="InterPro"/>
</dbReference>
<dbReference type="Gene3D" id="3.40.50.620">
    <property type="entry name" value="HUPs"/>
    <property type="match status" value="2"/>
</dbReference>
<feature type="domain" description="Leucyl-tRNA synthetase editing" evidence="13">
    <location>
        <begin position="276"/>
        <end position="453"/>
    </location>
</feature>
<dbReference type="GO" id="GO:0006429">
    <property type="term" value="P:leucyl-tRNA aminoacylation"/>
    <property type="evidence" value="ECO:0007669"/>
    <property type="project" value="InterPro"/>
</dbReference>
<evidence type="ECO:0000256" key="5">
    <source>
        <dbReference type="ARBA" id="ARBA00022840"/>
    </source>
</evidence>
<keyword evidence="5 10" id="KW-0067">ATP-binding</keyword>
<dbReference type="SUPFAM" id="SSF50677">
    <property type="entry name" value="ValRS/IleRS/LeuRS editing domain"/>
    <property type="match status" value="1"/>
</dbReference>
<keyword evidence="7 10" id="KW-0030">Aminoacyl-tRNA synthetase</keyword>
<evidence type="ECO:0000259" key="11">
    <source>
        <dbReference type="Pfam" id="PF00133"/>
    </source>
</evidence>
<evidence type="ECO:0000256" key="2">
    <source>
        <dbReference type="ARBA" id="ARBA00013164"/>
    </source>
</evidence>
<gene>
    <name evidence="14" type="ORF">N7458_006023</name>
</gene>
<comment type="caution">
    <text evidence="14">The sequence shown here is derived from an EMBL/GenBank/DDBJ whole genome shotgun (WGS) entry which is preliminary data.</text>
</comment>
<evidence type="ECO:0000256" key="1">
    <source>
        <dbReference type="ARBA" id="ARBA00005594"/>
    </source>
</evidence>
<dbReference type="InterPro" id="IPR025709">
    <property type="entry name" value="Leu_tRNA-synth_edit"/>
</dbReference>
<dbReference type="InterPro" id="IPR014729">
    <property type="entry name" value="Rossmann-like_a/b/a_fold"/>
</dbReference>
<dbReference type="Gene3D" id="1.10.730.10">
    <property type="entry name" value="Isoleucyl-tRNA Synthetase, Domain 1"/>
    <property type="match status" value="2"/>
</dbReference>
<keyword evidence="6 10" id="KW-0648">Protein biosynthesis</keyword>
<dbReference type="RefSeq" id="XP_056765109.1">
    <property type="nucleotide sequence ID" value="XM_056909405.1"/>
</dbReference>
<dbReference type="Pfam" id="PF08264">
    <property type="entry name" value="Anticodon_1"/>
    <property type="match status" value="1"/>
</dbReference>
<dbReference type="PANTHER" id="PTHR43740:SF2">
    <property type="entry name" value="LEUCINE--TRNA LIGASE, MITOCHONDRIAL"/>
    <property type="match status" value="1"/>
</dbReference>
<dbReference type="InterPro" id="IPR001412">
    <property type="entry name" value="aa-tRNA-synth_I_CS"/>
</dbReference>
<keyword evidence="4 10" id="KW-0547">Nucleotide-binding</keyword>
<evidence type="ECO:0000256" key="7">
    <source>
        <dbReference type="ARBA" id="ARBA00023146"/>
    </source>
</evidence>
<evidence type="ECO:0000313" key="14">
    <source>
        <dbReference type="EMBL" id="KAJ5449574.1"/>
    </source>
</evidence>
<dbReference type="EC" id="6.1.1.4" evidence="2"/>
<evidence type="ECO:0000256" key="4">
    <source>
        <dbReference type="ARBA" id="ARBA00022741"/>
    </source>
</evidence>
<dbReference type="Pfam" id="PF13603">
    <property type="entry name" value="tRNA-synt_1_2"/>
    <property type="match status" value="1"/>
</dbReference>
<proteinExistence type="inferred from homology"/>
<dbReference type="GeneID" id="81599648"/>
<feature type="domain" description="Aminoacyl-tRNA synthetase class Ia" evidence="11">
    <location>
        <begin position="65"/>
        <end position="263"/>
    </location>
</feature>
<dbReference type="GO" id="GO:0004823">
    <property type="term" value="F:leucine-tRNA ligase activity"/>
    <property type="evidence" value="ECO:0007669"/>
    <property type="project" value="UniProtKB-EC"/>
</dbReference>
<dbReference type="GO" id="GO:0032543">
    <property type="term" value="P:mitochondrial translation"/>
    <property type="evidence" value="ECO:0007669"/>
    <property type="project" value="TreeGrafter"/>
</dbReference>
<evidence type="ECO:0000256" key="9">
    <source>
        <dbReference type="ARBA" id="ARBA00047469"/>
    </source>
</evidence>
<dbReference type="Proteomes" id="UP001213681">
    <property type="component" value="Unassembled WGS sequence"/>
</dbReference>
<reference evidence="14" key="1">
    <citation type="submission" date="2022-12" db="EMBL/GenBank/DDBJ databases">
        <authorList>
            <person name="Petersen C."/>
        </authorList>
    </citation>
    <scope>NUCLEOTIDE SEQUENCE</scope>
    <source>
        <strain evidence="14">IBT 16125</strain>
    </source>
</reference>
<dbReference type="PANTHER" id="PTHR43740">
    <property type="entry name" value="LEUCYL-TRNA SYNTHETASE"/>
    <property type="match status" value="1"/>
</dbReference>
<comment type="catalytic activity">
    <reaction evidence="9">
        <text>tRNA(Leu) + L-leucine + ATP = L-leucyl-tRNA(Leu) + AMP + diphosphate</text>
        <dbReference type="Rhea" id="RHEA:11688"/>
        <dbReference type="Rhea" id="RHEA-COMP:9613"/>
        <dbReference type="Rhea" id="RHEA-COMP:9622"/>
        <dbReference type="ChEBI" id="CHEBI:30616"/>
        <dbReference type="ChEBI" id="CHEBI:33019"/>
        <dbReference type="ChEBI" id="CHEBI:57427"/>
        <dbReference type="ChEBI" id="CHEBI:78442"/>
        <dbReference type="ChEBI" id="CHEBI:78494"/>
        <dbReference type="ChEBI" id="CHEBI:456215"/>
        <dbReference type="EC" id="6.1.1.4"/>
    </reaction>
</comment>
<dbReference type="Gene3D" id="3.10.20.590">
    <property type="match status" value="1"/>
</dbReference>
<dbReference type="FunFam" id="3.40.50.620:FF:000285">
    <property type="entry name" value="Leucyl-tRNA synthetase"/>
    <property type="match status" value="1"/>
</dbReference>
<dbReference type="InterPro" id="IPR002302">
    <property type="entry name" value="Leu-tRNA-ligase"/>
</dbReference>
<evidence type="ECO:0000259" key="13">
    <source>
        <dbReference type="Pfam" id="PF13603"/>
    </source>
</evidence>
<dbReference type="FunFam" id="1.10.730.10:FF:000072">
    <property type="entry name" value="Leucyl-tRNA synthetase"/>
    <property type="match status" value="1"/>
</dbReference>
<accession>A0AAD6G1M7</accession>
<dbReference type="CDD" id="cd00812">
    <property type="entry name" value="LeuRS_core"/>
    <property type="match status" value="1"/>
</dbReference>
<dbReference type="EMBL" id="JAPVEA010000006">
    <property type="protein sequence ID" value="KAJ5449574.1"/>
    <property type="molecule type" value="Genomic_DNA"/>
</dbReference>
<dbReference type="InterPro" id="IPR009080">
    <property type="entry name" value="tRNAsynth_Ia_anticodon-bd"/>
</dbReference>
<feature type="domain" description="Aminoacyl-tRNA synthetase class Ia" evidence="11">
    <location>
        <begin position="467"/>
        <end position="630"/>
    </location>
</feature>
<name>A0AAD6G1M7_9EURO</name>
<feature type="domain" description="Methionyl/Valyl/Leucyl/Isoleucyl-tRNA synthetase anticodon-binding" evidence="12">
    <location>
        <begin position="776"/>
        <end position="903"/>
    </location>
</feature>
<organism evidence="14 15">
    <name type="scientific">Penicillium daleae</name>
    <dbReference type="NCBI Taxonomy" id="63821"/>
    <lineage>
        <taxon>Eukaryota</taxon>
        <taxon>Fungi</taxon>
        <taxon>Dikarya</taxon>
        <taxon>Ascomycota</taxon>
        <taxon>Pezizomycotina</taxon>
        <taxon>Eurotiomycetes</taxon>
        <taxon>Eurotiomycetidae</taxon>
        <taxon>Eurotiales</taxon>
        <taxon>Aspergillaceae</taxon>
        <taxon>Penicillium</taxon>
    </lineage>
</organism>
<protein>
    <recommendedName>
        <fullName evidence="2">leucine--tRNA ligase</fullName>
        <ecNumber evidence="2">6.1.1.4</ecNumber>
    </recommendedName>
    <alternativeName>
        <fullName evidence="8">Leucyl-tRNA synthetase</fullName>
    </alternativeName>
</protein>
<sequence>MRNLHPIQLTPFIAHPWRYVRPGVRSPARYLRPPTHSLPSNRLLRLLATASIPRKLDLPALDKKWQAKWQSAGASSRPVAEMSSEPKPKSYVLSMFPYPSGTLHMGHLRVYTISDVISRYYKMRGHDVLHPMGWDAFGLPAENAAIERGVDPAVWTEQNIAKMKEQLRRISASFDWDRELATCAPEFYEHTQRIFLMLYEKRLAYQAEALVNYDPVDKTVLANEQVDANGFSWRSGAKVEKLNLKQWFFRITEFKEALLKDLDSLSGAGPSVSYGQEVNVNVFTTRPDTLYGVEYLALSLDHPIVVKAAEKDAALRKFLDEASSLPADSKAGYRLNDVFASHPLRMIDNESPHIQRKLPIFVAPYVLSDYGAGAVMAVPGHDNRDMAFFKENVNPEYIPVVIEPESPDNATNDSIISAKDAKAFTQDGFLTSRCGKYQGLHSKEAAKQIVADLEKVGQAKFVETWRLRDWLISRQRYWGAPIPIIHCGDCGSVPVPAKDLPVKLPKIEGEWLKGKKGNPLESSEEWLHTNCPNCGGPAKRDTDTMDTFVDSSWYYLRFLDSANKDAPFSPSIVRPVDVYIGGVEHAILHLLYARFIYKFLAQSELFPAISHSDQAPAEPFKTLLSQGMVHGKTFTEPSTGRFLLPTEVDLSNPDKPLIKGTKITPNVSFEKMSKSKYNGVDPTVCATKYGADATRAHILFSAPVSEVLEWDETKIVGVERWFGRLWKLVHDAQQTLTDASFAINAADLDTSHGHVVSLRPSLQDLSDSDADAVLATHNIVSSVTSCIETNPYGLNTVISDLIKLTNALSSAPPSSSLALYLSISSLLRLLSPIAPALASESWEILHKALVKNIDPPTEIPSIHSAPWPTPLLTPDQAEALSARGGQTVAVQINGKLRCAVTIPRMDSSATSASTGKAPPQEEQDWIISRVLETAEGKLWLQEKNDWEKRRRVIVVKGGKLVNVVF</sequence>
<dbReference type="Pfam" id="PF00133">
    <property type="entry name" value="tRNA-synt_1"/>
    <property type="match status" value="2"/>
</dbReference>
<dbReference type="AlphaFoldDB" id="A0AAD6G1M7"/>
<keyword evidence="3 10" id="KW-0436">Ligase</keyword>
<dbReference type="SUPFAM" id="SSF47323">
    <property type="entry name" value="Anticodon-binding domain of a subclass of class I aminoacyl-tRNA synthetases"/>
    <property type="match status" value="1"/>
</dbReference>
<dbReference type="InterPro" id="IPR013155">
    <property type="entry name" value="M/V/L/I-tRNA-synth_anticd-bd"/>
</dbReference>